<sequence>MEREDFTFPITKTKNNTKLSVDSEPWWCVTYSSSSLKNSETNQEENSNMKAGLKVGNAEDDMENMDLLWEDFNDKTICRSCGVLAEPDMASRRMTGLGCSGAFKMVKLKAEGGKKTSAGVLIKLVKKLLLHNNQT</sequence>
<reference evidence="1" key="2">
    <citation type="submission" date="2022-03" db="EMBL/GenBank/DDBJ databases">
        <title>Draft title - Genomic analysis of global carrot germplasm unveils the trajectory of domestication and the origin of high carotenoid orange carrot.</title>
        <authorList>
            <person name="Iorizzo M."/>
            <person name="Ellison S."/>
            <person name="Senalik D."/>
            <person name="Macko-Podgorni A."/>
            <person name="Grzebelus D."/>
            <person name="Bostan H."/>
            <person name="Rolling W."/>
            <person name="Curaba J."/>
            <person name="Simon P."/>
        </authorList>
    </citation>
    <scope>NUCLEOTIDE SEQUENCE</scope>
    <source>
        <tissue evidence="1">Leaf</tissue>
    </source>
</reference>
<evidence type="ECO:0000313" key="1">
    <source>
        <dbReference type="EMBL" id="WOG81896.1"/>
    </source>
</evidence>
<dbReference type="PANTHER" id="PTHR34666:SF1">
    <property type="entry name" value="OS02G0554800 PROTEIN"/>
    <property type="match status" value="1"/>
</dbReference>
<dbReference type="EMBL" id="CP093343">
    <property type="protein sequence ID" value="WOG81896.1"/>
    <property type="molecule type" value="Genomic_DNA"/>
</dbReference>
<dbReference type="PANTHER" id="PTHR34666">
    <property type="entry name" value="EXPRESSED PROTEIN"/>
    <property type="match status" value="1"/>
</dbReference>
<dbReference type="AlphaFoldDB" id="A0AAF0W4D1"/>
<name>A0AAF0W4D1_DAUCS</name>
<proteinExistence type="predicted"/>
<keyword evidence="2" id="KW-1185">Reference proteome</keyword>
<gene>
    <name evidence="1" type="ORF">DCAR_0101052</name>
</gene>
<accession>A0AAF0W4D1</accession>
<dbReference type="Proteomes" id="UP000077755">
    <property type="component" value="Chromosome 1"/>
</dbReference>
<evidence type="ECO:0000313" key="2">
    <source>
        <dbReference type="Proteomes" id="UP000077755"/>
    </source>
</evidence>
<reference evidence="1" key="1">
    <citation type="journal article" date="2016" name="Nat. Genet.">
        <title>A high-quality carrot genome assembly provides new insights into carotenoid accumulation and asterid genome evolution.</title>
        <authorList>
            <person name="Iorizzo M."/>
            <person name="Ellison S."/>
            <person name="Senalik D."/>
            <person name="Zeng P."/>
            <person name="Satapoomin P."/>
            <person name="Huang J."/>
            <person name="Bowman M."/>
            <person name="Iovene M."/>
            <person name="Sanseverino W."/>
            <person name="Cavagnaro P."/>
            <person name="Yildiz M."/>
            <person name="Macko-Podgorni A."/>
            <person name="Moranska E."/>
            <person name="Grzebelus E."/>
            <person name="Grzebelus D."/>
            <person name="Ashrafi H."/>
            <person name="Zheng Z."/>
            <person name="Cheng S."/>
            <person name="Spooner D."/>
            <person name="Van Deynze A."/>
            <person name="Simon P."/>
        </authorList>
    </citation>
    <scope>NUCLEOTIDE SEQUENCE</scope>
    <source>
        <tissue evidence="1">Leaf</tissue>
    </source>
</reference>
<organism evidence="1 2">
    <name type="scientific">Daucus carota subsp. sativus</name>
    <name type="common">Carrot</name>
    <dbReference type="NCBI Taxonomy" id="79200"/>
    <lineage>
        <taxon>Eukaryota</taxon>
        <taxon>Viridiplantae</taxon>
        <taxon>Streptophyta</taxon>
        <taxon>Embryophyta</taxon>
        <taxon>Tracheophyta</taxon>
        <taxon>Spermatophyta</taxon>
        <taxon>Magnoliopsida</taxon>
        <taxon>eudicotyledons</taxon>
        <taxon>Gunneridae</taxon>
        <taxon>Pentapetalae</taxon>
        <taxon>asterids</taxon>
        <taxon>campanulids</taxon>
        <taxon>Apiales</taxon>
        <taxon>Apiaceae</taxon>
        <taxon>Apioideae</taxon>
        <taxon>Scandiceae</taxon>
        <taxon>Daucinae</taxon>
        <taxon>Daucus</taxon>
        <taxon>Daucus sect. Daucus</taxon>
    </lineage>
</organism>
<protein>
    <submittedName>
        <fullName evidence="1">Uncharacterized protein</fullName>
    </submittedName>
</protein>